<evidence type="ECO:0000313" key="2">
    <source>
        <dbReference type="Proteomes" id="UP000198896"/>
    </source>
</evidence>
<gene>
    <name evidence="1" type="ORF">SAMN05216245_1283</name>
</gene>
<keyword evidence="2" id="KW-1185">Reference proteome</keyword>
<evidence type="ECO:0000313" key="1">
    <source>
        <dbReference type="EMBL" id="SFE87191.1"/>
    </source>
</evidence>
<dbReference type="AlphaFoldDB" id="A0A1I2E3U0"/>
<dbReference type="Proteomes" id="UP000198896">
    <property type="component" value="Unassembled WGS sequence"/>
</dbReference>
<dbReference type="RefSeq" id="WP_143089444.1">
    <property type="nucleotide sequence ID" value="NZ_FONL01000028.1"/>
</dbReference>
<dbReference type="EMBL" id="FONL01000028">
    <property type="protein sequence ID" value="SFE87191.1"/>
    <property type="molecule type" value="Genomic_DNA"/>
</dbReference>
<protein>
    <submittedName>
        <fullName evidence="1">Uncharacterized protein</fullName>
    </submittedName>
</protein>
<organism evidence="1 2">
    <name type="scientific">Succiniclasticum ruminis DSM 9236</name>
    <dbReference type="NCBI Taxonomy" id="1123323"/>
    <lineage>
        <taxon>Bacteria</taxon>
        <taxon>Bacillati</taxon>
        <taxon>Bacillota</taxon>
        <taxon>Negativicutes</taxon>
        <taxon>Acidaminococcales</taxon>
        <taxon>Acidaminococcaceae</taxon>
        <taxon>Succiniclasticum</taxon>
    </lineage>
</organism>
<proteinExistence type="predicted"/>
<sequence length="337" mass="38366">MRFWKFGLFLLCCSLCGLHGCTGAEEKPAQKPAAKPDASFVPSEIQKSEISFYHRYCQYELIMQREGGKIRCTMRTMNSNFRPQPSSSGLTGVKPIMDAPKKDERIFPRGCSFTADEKALADLDQLLQKGGVSVASATTEPTEFKPLRLLYVEYKNGKHITLNRAGKDSPFRKEISDEKLAEFMEKLAKDNGQKLYDGEILLGRLSGCHYSSSGSMSGGHHFIDVSRKSKTEALFDSRFKDWHNSPEKTQNRVISAQMLDEIEAMGREYKIDTWGPFPQTDLIALDAATVRVTLSYGEPWSWVKWDLRMGTMDELTKQQKEYYRKIQTMLFDEDKKG</sequence>
<accession>A0A1I2E3U0</accession>
<reference evidence="1 2" key="1">
    <citation type="submission" date="2016-10" db="EMBL/GenBank/DDBJ databases">
        <authorList>
            <person name="de Groot N.N."/>
        </authorList>
    </citation>
    <scope>NUCLEOTIDE SEQUENCE [LARGE SCALE GENOMIC DNA]</scope>
    <source>
        <strain evidence="1 2">DSM 9236</strain>
    </source>
</reference>
<dbReference type="OrthoDB" id="9819176at2"/>
<name>A0A1I2E3U0_9FIRM</name>